<organism evidence="2 3">
    <name type="scientific">Photobacterium ganghwense</name>
    <dbReference type="NCBI Taxonomy" id="320778"/>
    <lineage>
        <taxon>Bacteria</taxon>
        <taxon>Pseudomonadati</taxon>
        <taxon>Pseudomonadota</taxon>
        <taxon>Gammaproteobacteria</taxon>
        <taxon>Vibrionales</taxon>
        <taxon>Vibrionaceae</taxon>
        <taxon>Photobacterium</taxon>
    </lineage>
</organism>
<dbReference type="Proteomes" id="UP000035909">
    <property type="component" value="Unassembled WGS sequence"/>
</dbReference>
<protein>
    <submittedName>
        <fullName evidence="2">Uncharacterized protein</fullName>
    </submittedName>
</protein>
<evidence type="ECO:0000313" key="2">
    <source>
        <dbReference type="EMBL" id="KLV09688.1"/>
    </source>
</evidence>
<keyword evidence="3" id="KW-1185">Reference proteome</keyword>
<evidence type="ECO:0000313" key="3">
    <source>
        <dbReference type="Proteomes" id="UP000035909"/>
    </source>
</evidence>
<sequence length="140" mass="15979">MECLMEIFKSLLPVFSLVIGSILTYYFGIKSKRGESALKYKEEQYAKLLIKLQGFVGQTANVETKKEFFEEQYKSWLYCSDEVIEAINEMVSLVIENKGDVPDPEEGQRVIGNIVVAMRKDLYGKTKLGHKSFTYTDVIG</sequence>
<dbReference type="EMBL" id="LDOU01000010">
    <property type="protein sequence ID" value="KLV09688.1"/>
    <property type="molecule type" value="Genomic_DNA"/>
</dbReference>
<proteinExistence type="predicted"/>
<keyword evidence="1" id="KW-1133">Transmembrane helix</keyword>
<dbReference type="AlphaFoldDB" id="A0A0J1HDI9"/>
<gene>
    <name evidence="2" type="ORF">ABT57_10790</name>
</gene>
<reference evidence="2 3" key="1">
    <citation type="submission" date="2015-05" db="EMBL/GenBank/DDBJ databases">
        <title>Photobacterium galathea sp. nov.</title>
        <authorList>
            <person name="Machado H."/>
            <person name="Gram L."/>
        </authorList>
    </citation>
    <scope>NUCLEOTIDE SEQUENCE [LARGE SCALE GENOMIC DNA]</scope>
    <source>
        <strain evidence="2 3">DSM 22954</strain>
    </source>
</reference>
<comment type="caution">
    <text evidence="2">The sequence shown here is derived from an EMBL/GenBank/DDBJ whole genome shotgun (WGS) entry which is preliminary data.</text>
</comment>
<dbReference type="OrthoDB" id="5904132at2"/>
<feature type="transmembrane region" description="Helical" evidence="1">
    <location>
        <begin position="12"/>
        <end position="29"/>
    </location>
</feature>
<evidence type="ECO:0000256" key="1">
    <source>
        <dbReference type="SAM" id="Phobius"/>
    </source>
</evidence>
<accession>A0A0J1HDI9</accession>
<dbReference type="PATRIC" id="fig|320778.3.peg.2349"/>
<keyword evidence="1" id="KW-0812">Transmembrane</keyword>
<name>A0A0J1HDI9_9GAMM</name>
<keyword evidence="1" id="KW-0472">Membrane</keyword>